<protein>
    <submittedName>
        <fullName evidence="1">Uncharacterized protein</fullName>
    </submittedName>
</protein>
<dbReference type="AlphaFoldDB" id="A0A919UR56"/>
<keyword evidence="2" id="KW-1185">Reference proteome</keyword>
<comment type="caution">
    <text evidence="1">The sequence shown here is derived from an EMBL/GenBank/DDBJ whole genome shotgun (WGS) entry which is preliminary data.</text>
</comment>
<dbReference type="Proteomes" id="UP000640052">
    <property type="component" value="Unassembled WGS sequence"/>
</dbReference>
<accession>A0A919UR56</accession>
<dbReference type="EMBL" id="BOOA01000050">
    <property type="protein sequence ID" value="GIH27108.1"/>
    <property type="molecule type" value="Genomic_DNA"/>
</dbReference>
<reference evidence="1" key="1">
    <citation type="submission" date="2021-01" db="EMBL/GenBank/DDBJ databases">
        <title>Whole genome shotgun sequence of Acrocarpospora phusangensis NBRC 108782.</title>
        <authorList>
            <person name="Komaki H."/>
            <person name="Tamura T."/>
        </authorList>
    </citation>
    <scope>NUCLEOTIDE SEQUENCE</scope>
    <source>
        <strain evidence="1">NBRC 108782</strain>
    </source>
</reference>
<organism evidence="1 2">
    <name type="scientific">Acrocarpospora phusangensis</name>
    <dbReference type="NCBI Taxonomy" id="1070424"/>
    <lineage>
        <taxon>Bacteria</taxon>
        <taxon>Bacillati</taxon>
        <taxon>Actinomycetota</taxon>
        <taxon>Actinomycetes</taxon>
        <taxon>Streptosporangiales</taxon>
        <taxon>Streptosporangiaceae</taxon>
        <taxon>Acrocarpospora</taxon>
    </lineage>
</organism>
<sequence length="94" mass="10868">MVDRAPQYLKQIGPLGTGEVRHIAREQLGDSHHRKRREFLPDDEVPIGPVQIRTFLLRELQVLSRHRPAPPIHEHPPPKPLVIRSPEIVPIMLF</sequence>
<evidence type="ECO:0000313" key="2">
    <source>
        <dbReference type="Proteomes" id="UP000640052"/>
    </source>
</evidence>
<gene>
    <name evidence="1" type="ORF">Aph01nite_54180</name>
</gene>
<evidence type="ECO:0000313" key="1">
    <source>
        <dbReference type="EMBL" id="GIH27108.1"/>
    </source>
</evidence>
<proteinExistence type="predicted"/>
<name>A0A919UR56_9ACTN</name>